<dbReference type="InterPro" id="IPR028263">
    <property type="entry name" value="FliG_N"/>
</dbReference>
<feature type="domain" description="Flagellar motor switch protein FliG middle" evidence="13">
    <location>
        <begin position="135"/>
        <end position="204"/>
    </location>
</feature>
<gene>
    <name evidence="15" type="ORF">LNKW23_28650</name>
</gene>
<feature type="domain" description="Flagellar motor switch protein FliG N-terminal" evidence="14">
    <location>
        <begin position="24"/>
        <end position="122"/>
    </location>
</feature>
<evidence type="ECO:0000256" key="11">
    <source>
        <dbReference type="SAM" id="MobiDB-lite"/>
    </source>
</evidence>
<dbReference type="InterPro" id="IPR011002">
    <property type="entry name" value="FliG_a-hlx"/>
</dbReference>
<evidence type="ECO:0000256" key="1">
    <source>
        <dbReference type="ARBA" id="ARBA00004117"/>
    </source>
</evidence>
<evidence type="ECO:0000259" key="14">
    <source>
        <dbReference type="Pfam" id="PF14842"/>
    </source>
</evidence>
<evidence type="ECO:0000256" key="8">
    <source>
        <dbReference type="ARBA" id="ARBA00023136"/>
    </source>
</evidence>
<accession>A0ABQ6LKZ5</accession>
<evidence type="ECO:0000259" key="13">
    <source>
        <dbReference type="Pfam" id="PF14841"/>
    </source>
</evidence>
<feature type="region of interest" description="Disordered" evidence="11">
    <location>
        <begin position="1"/>
        <end position="23"/>
    </location>
</feature>
<dbReference type="Pfam" id="PF14841">
    <property type="entry name" value="FliG_M"/>
    <property type="match status" value="1"/>
</dbReference>
<evidence type="ECO:0000256" key="5">
    <source>
        <dbReference type="ARBA" id="ARBA00022475"/>
    </source>
</evidence>
<dbReference type="InterPro" id="IPR023087">
    <property type="entry name" value="Flg_Motor_Flig_C"/>
</dbReference>
<protein>
    <recommendedName>
        <fullName evidence="4">Flagellar motor switch protein FliG</fullName>
    </recommendedName>
</protein>
<keyword evidence="8" id="KW-0472">Membrane</keyword>
<dbReference type="SUPFAM" id="SSF48029">
    <property type="entry name" value="FliG"/>
    <property type="match status" value="2"/>
</dbReference>
<dbReference type="EMBL" id="BSYI01000022">
    <property type="protein sequence ID" value="GMG83652.1"/>
    <property type="molecule type" value="Genomic_DNA"/>
</dbReference>
<keyword evidence="7" id="KW-0283">Flagellar rotation</keyword>
<comment type="function">
    <text evidence="10">FliG is one of three proteins (FliG, FliN, FliM) that forms the rotor-mounted switch complex (C ring), located at the base of the basal body. This complex interacts with the CheY and CheZ chemotaxis proteins, in addition to contacting components of the motor that determine the direction of flagellar rotation.</text>
</comment>
<comment type="similarity">
    <text evidence="3">Belongs to the FliG family.</text>
</comment>
<dbReference type="Gene3D" id="1.10.220.30">
    <property type="match status" value="3"/>
</dbReference>
<dbReference type="InterPro" id="IPR032779">
    <property type="entry name" value="FliG_M"/>
</dbReference>
<dbReference type="Proteomes" id="UP001239909">
    <property type="component" value="Unassembled WGS sequence"/>
</dbReference>
<sequence length="354" mass="38755">MSAAKEPAGTGRPERAAATPAPALTSQQKAAIVIGALGAEAAGPLLERLDEQALRGFAEGMAQLRRIEPETVNATIREFLNELTRAETAVRGGLKVARGMLSRHVDEGQLLRILDDVDVPSVHNVWRKLGRVNEDALAEFLKREHPQTAAVVLSKLSPELAARILSRFEPDRARDVVIGITKAQSLDHNVIETIGASVSRDFLAGQNADGVRRDPAERVGAIMNFTAADIRAHVLDRIAETQPDFAEQIKRKMFTFEDIPARVEHRDVSAVVRAADREVLLRALADTARATKEAVAFILGNISSRMAEQIREELKDLGKVRRKDSEEAQNEIIGVIRAMVENGEIKLVVQDEDG</sequence>
<comment type="subcellular location">
    <subcellularLocation>
        <location evidence="1">Bacterial flagellum basal body</location>
    </subcellularLocation>
    <subcellularLocation>
        <location evidence="2">Cell membrane</location>
        <topology evidence="2">Peripheral membrane protein</topology>
        <orientation evidence="2">Cytoplasmic side</orientation>
    </subcellularLocation>
</comment>
<dbReference type="RefSeq" id="WP_285672445.1">
    <property type="nucleotide sequence ID" value="NZ_BSYI01000022.1"/>
</dbReference>
<evidence type="ECO:0000256" key="4">
    <source>
        <dbReference type="ARBA" id="ARBA00021870"/>
    </source>
</evidence>
<keyword evidence="16" id="KW-1185">Reference proteome</keyword>
<dbReference type="PANTHER" id="PTHR30534">
    <property type="entry name" value="FLAGELLAR MOTOR SWITCH PROTEIN FLIG"/>
    <property type="match status" value="1"/>
</dbReference>
<evidence type="ECO:0000313" key="16">
    <source>
        <dbReference type="Proteomes" id="UP001239909"/>
    </source>
</evidence>
<reference evidence="15 16" key="1">
    <citation type="submission" date="2023-04" db="EMBL/GenBank/DDBJ databases">
        <title>Marinoamorphus aggregata gen. nov., sp. Nov., isolate from tissue of brittle star Ophioplocus japonicus.</title>
        <authorList>
            <person name="Kawano K."/>
            <person name="Sawayama S."/>
            <person name="Nakagawa S."/>
        </authorList>
    </citation>
    <scope>NUCLEOTIDE SEQUENCE [LARGE SCALE GENOMIC DNA]</scope>
    <source>
        <strain evidence="15 16">NKW23</strain>
    </source>
</reference>
<evidence type="ECO:0000313" key="15">
    <source>
        <dbReference type="EMBL" id="GMG83652.1"/>
    </source>
</evidence>
<dbReference type="Pfam" id="PF14842">
    <property type="entry name" value="FliG_N"/>
    <property type="match status" value="1"/>
</dbReference>
<comment type="caution">
    <text evidence="15">The sequence shown here is derived from an EMBL/GenBank/DDBJ whole genome shotgun (WGS) entry which is preliminary data.</text>
</comment>
<keyword evidence="9" id="KW-0975">Bacterial flagellum</keyword>
<keyword evidence="6" id="KW-0145">Chemotaxis</keyword>
<organism evidence="15 16">
    <name type="scientific">Paralimibaculum aggregatum</name>
    <dbReference type="NCBI Taxonomy" id="3036245"/>
    <lineage>
        <taxon>Bacteria</taxon>
        <taxon>Pseudomonadati</taxon>
        <taxon>Pseudomonadota</taxon>
        <taxon>Alphaproteobacteria</taxon>
        <taxon>Rhodobacterales</taxon>
        <taxon>Paracoccaceae</taxon>
        <taxon>Paralimibaculum</taxon>
    </lineage>
</organism>
<feature type="domain" description="Flagellar motor switch protein FliG C-terminal" evidence="12">
    <location>
        <begin position="237"/>
        <end position="347"/>
    </location>
</feature>
<dbReference type="PANTHER" id="PTHR30534:SF0">
    <property type="entry name" value="FLAGELLAR MOTOR SWITCH PROTEIN FLIG"/>
    <property type="match status" value="1"/>
</dbReference>
<evidence type="ECO:0000259" key="12">
    <source>
        <dbReference type="Pfam" id="PF01706"/>
    </source>
</evidence>
<dbReference type="InterPro" id="IPR000090">
    <property type="entry name" value="Flg_Motor_Flig"/>
</dbReference>
<name>A0ABQ6LKZ5_9RHOB</name>
<evidence type="ECO:0000256" key="10">
    <source>
        <dbReference type="ARBA" id="ARBA00025598"/>
    </source>
</evidence>
<evidence type="ECO:0000256" key="3">
    <source>
        <dbReference type="ARBA" id="ARBA00010299"/>
    </source>
</evidence>
<evidence type="ECO:0000256" key="9">
    <source>
        <dbReference type="ARBA" id="ARBA00023143"/>
    </source>
</evidence>
<evidence type="ECO:0000256" key="7">
    <source>
        <dbReference type="ARBA" id="ARBA00022779"/>
    </source>
</evidence>
<dbReference type="PRINTS" id="PR00954">
    <property type="entry name" value="FLGMOTORFLIG"/>
</dbReference>
<proteinExistence type="inferred from homology"/>
<keyword evidence="5" id="KW-1003">Cell membrane</keyword>
<dbReference type="Pfam" id="PF01706">
    <property type="entry name" value="FliG_C"/>
    <property type="match status" value="1"/>
</dbReference>
<evidence type="ECO:0000256" key="2">
    <source>
        <dbReference type="ARBA" id="ARBA00004413"/>
    </source>
</evidence>
<evidence type="ECO:0000256" key="6">
    <source>
        <dbReference type="ARBA" id="ARBA00022500"/>
    </source>
</evidence>